<reference evidence="3 4" key="1">
    <citation type="journal article" date="2021" name="ACS Chem. Biol.">
        <title>Genomic-Led Discovery of a Novel Glycopeptide Antibiotic by Nonomuraea coxensis DSM 45129.</title>
        <authorList>
            <person name="Yushchuk O."/>
            <person name="Vior N.M."/>
            <person name="Andreo-Vidal A."/>
            <person name="Berini F."/>
            <person name="Ruckert C."/>
            <person name="Busche T."/>
            <person name="Binda E."/>
            <person name="Kalinowski J."/>
            <person name="Truman A.W."/>
            <person name="Marinelli F."/>
        </authorList>
    </citation>
    <scope>NUCLEOTIDE SEQUENCE [LARGE SCALE GENOMIC DNA]</scope>
    <source>
        <strain evidence="3 4">DSM 45129</strain>
    </source>
</reference>
<dbReference type="EMBL" id="CP068985">
    <property type="protein sequence ID" value="QYC45231.1"/>
    <property type="molecule type" value="Genomic_DNA"/>
</dbReference>
<protein>
    <recommendedName>
        <fullName evidence="5">Flp pilus-assembly TadG-like N-terminal domain-containing protein</fullName>
    </recommendedName>
</protein>
<keyword evidence="2" id="KW-0472">Membrane</keyword>
<name>A0ABX8UBR4_9ACTN</name>
<gene>
    <name evidence="3" type="ORF">Nocox_38405</name>
</gene>
<keyword evidence="2" id="KW-0812">Transmembrane</keyword>
<organism evidence="3 4">
    <name type="scientific">Nonomuraea coxensis DSM 45129</name>
    <dbReference type="NCBI Taxonomy" id="1122611"/>
    <lineage>
        <taxon>Bacteria</taxon>
        <taxon>Bacillati</taxon>
        <taxon>Actinomycetota</taxon>
        <taxon>Actinomycetes</taxon>
        <taxon>Streptosporangiales</taxon>
        <taxon>Streptosporangiaceae</taxon>
        <taxon>Nonomuraea</taxon>
    </lineage>
</organism>
<evidence type="ECO:0000256" key="2">
    <source>
        <dbReference type="SAM" id="Phobius"/>
    </source>
</evidence>
<evidence type="ECO:0000256" key="1">
    <source>
        <dbReference type="SAM" id="MobiDB-lite"/>
    </source>
</evidence>
<keyword evidence="2" id="KW-1133">Transmembrane helix</keyword>
<keyword evidence="4" id="KW-1185">Reference proteome</keyword>
<accession>A0ABX8UBR4</accession>
<feature type="region of interest" description="Disordered" evidence="1">
    <location>
        <begin position="76"/>
        <end position="103"/>
    </location>
</feature>
<feature type="transmembrane region" description="Helical" evidence="2">
    <location>
        <begin position="20"/>
        <end position="44"/>
    </location>
</feature>
<feature type="compositionally biased region" description="Low complexity" evidence="1">
    <location>
        <begin position="76"/>
        <end position="88"/>
    </location>
</feature>
<evidence type="ECO:0008006" key="5">
    <source>
        <dbReference type="Google" id="ProtNLM"/>
    </source>
</evidence>
<evidence type="ECO:0000313" key="3">
    <source>
        <dbReference type="EMBL" id="QYC45231.1"/>
    </source>
</evidence>
<proteinExistence type="predicted"/>
<evidence type="ECO:0000313" key="4">
    <source>
        <dbReference type="Proteomes" id="UP000824681"/>
    </source>
</evidence>
<sequence length="103" mass="10691">MAHPWPPPVHPVRRSSDQLVGWVVAAVVAGMLLFLFVVAVALSAAANQGRVSRSDAVSSHERRGIVLAHHYVKAASSTRATRTARGSSPDSGTAKTAVCGPAP</sequence>
<dbReference type="Proteomes" id="UP000824681">
    <property type="component" value="Chromosome"/>
</dbReference>